<reference evidence="1 2" key="1">
    <citation type="submission" date="2018-06" db="EMBL/GenBank/DDBJ databases">
        <title>Genomic Encyclopedia of Type Strains, Phase III (KMG-III): the genomes of soil and plant-associated and newly described type strains.</title>
        <authorList>
            <person name="Whitman W."/>
        </authorList>
    </citation>
    <scope>NUCLEOTIDE SEQUENCE [LARGE SCALE GENOMIC DNA]</scope>
    <source>
        <strain evidence="1 2">CGMCC 1.12398</strain>
    </source>
</reference>
<gene>
    <name evidence="1" type="ORF">B0I03_10548</name>
</gene>
<comment type="caution">
    <text evidence="1">The sequence shown here is derived from an EMBL/GenBank/DDBJ whole genome shotgun (WGS) entry which is preliminary data.</text>
</comment>
<evidence type="ECO:0000313" key="1">
    <source>
        <dbReference type="EMBL" id="RAK21616.1"/>
    </source>
</evidence>
<organism evidence="1 2">
    <name type="scientific">Flavobacterium aquaticum</name>
    <dbReference type="NCBI Taxonomy" id="1236486"/>
    <lineage>
        <taxon>Bacteria</taxon>
        <taxon>Pseudomonadati</taxon>
        <taxon>Bacteroidota</taxon>
        <taxon>Flavobacteriia</taxon>
        <taxon>Flavobacteriales</taxon>
        <taxon>Flavobacteriaceae</taxon>
        <taxon>Flavobacterium</taxon>
    </lineage>
</organism>
<dbReference type="Proteomes" id="UP000249620">
    <property type="component" value="Unassembled WGS sequence"/>
</dbReference>
<dbReference type="OrthoDB" id="1258601at2"/>
<protein>
    <submittedName>
        <fullName evidence="1">Uncharacterized protein</fullName>
    </submittedName>
</protein>
<accession>A0A327YMY3</accession>
<sequence>MFDDNDRIIKEEFEAIKADIIALYNAGGKRTSGEFENGLQVDYRTDGATLSGYVYLAGRIAGKQPPTKAIEDWLIQKGIQPIEEKMKISTLAYLIARKIGQKGTKKENHQYVYDEVITPERIQSILDRITKINVTAFINEVTVAIEKLVTNK</sequence>
<dbReference type="AlphaFoldDB" id="A0A327YMY3"/>
<name>A0A327YMY3_9FLAO</name>
<proteinExistence type="predicted"/>
<dbReference type="EMBL" id="QLMI01000005">
    <property type="protein sequence ID" value="RAK21616.1"/>
    <property type="molecule type" value="Genomic_DNA"/>
</dbReference>
<evidence type="ECO:0000313" key="2">
    <source>
        <dbReference type="Proteomes" id="UP000249620"/>
    </source>
</evidence>
<keyword evidence="2" id="KW-1185">Reference proteome</keyword>
<dbReference type="RefSeq" id="WP_111567076.1">
    <property type="nucleotide sequence ID" value="NZ_QLMI01000005.1"/>
</dbReference>